<keyword evidence="2" id="KW-1185">Reference proteome</keyword>
<proteinExistence type="predicted"/>
<protein>
    <submittedName>
        <fullName evidence="1">Uncharacterized protein</fullName>
    </submittedName>
</protein>
<accession>A0ABS8W3X2</accession>
<gene>
    <name evidence="1" type="ORF">HAX54_044007</name>
</gene>
<comment type="caution">
    <text evidence="1">The sequence shown here is derived from an EMBL/GenBank/DDBJ whole genome shotgun (WGS) entry which is preliminary data.</text>
</comment>
<name>A0ABS8W3X2_DATST</name>
<sequence length="142" mass="16398">MESRADKGKEVAVASKELKRLNKGVESSLSAQKATPAGRIRAKGLEEHWIKWVNAQKEEKYAPIRFNFNKEEKYATENWIDEGCLGLEFPTIWDNIRELGLGYSFSKQEECNLTLVREFYANWNTSYKRAQRLRGSALFKCG</sequence>
<evidence type="ECO:0000313" key="2">
    <source>
        <dbReference type="Proteomes" id="UP000823775"/>
    </source>
</evidence>
<dbReference type="EMBL" id="JACEIK010006660">
    <property type="protein sequence ID" value="MCE2056068.1"/>
    <property type="molecule type" value="Genomic_DNA"/>
</dbReference>
<organism evidence="1 2">
    <name type="scientific">Datura stramonium</name>
    <name type="common">Jimsonweed</name>
    <name type="synonym">Common thornapple</name>
    <dbReference type="NCBI Taxonomy" id="4076"/>
    <lineage>
        <taxon>Eukaryota</taxon>
        <taxon>Viridiplantae</taxon>
        <taxon>Streptophyta</taxon>
        <taxon>Embryophyta</taxon>
        <taxon>Tracheophyta</taxon>
        <taxon>Spermatophyta</taxon>
        <taxon>Magnoliopsida</taxon>
        <taxon>eudicotyledons</taxon>
        <taxon>Gunneridae</taxon>
        <taxon>Pentapetalae</taxon>
        <taxon>asterids</taxon>
        <taxon>lamiids</taxon>
        <taxon>Solanales</taxon>
        <taxon>Solanaceae</taxon>
        <taxon>Solanoideae</taxon>
        <taxon>Datureae</taxon>
        <taxon>Datura</taxon>
    </lineage>
</organism>
<dbReference type="Proteomes" id="UP000823775">
    <property type="component" value="Unassembled WGS sequence"/>
</dbReference>
<evidence type="ECO:0000313" key="1">
    <source>
        <dbReference type="EMBL" id="MCE2056068.1"/>
    </source>
</evidence>
<reference evidence="1 2" key="1">
    <citation type="journal article" date="2021" name="BMC Genomics">
        <title>Datura genome reveals duplications of psychoactive alkaloid biosynthetic genes and high mutation rate following tissue culture.</title>
        <authorList>
            <person name="Rajewski A."/>
            <person name="Carter-House D."/>
            <person name="Stajich J."/>
            <person name="Litt A."/>
        </authorList>
    </citation>
    <scope>NUCLEOTIDE SEQUENCE [LARGE SCALE GENOMIC DNA]</scope>
    <source>
        <strain evidence="1">AR-01</strain>
    </source>
</reference>